<protein>
    <submittedName>
        <fullName evidence="8">Glycerol-3-phosphate dehydrogenase</fullName>
        <ecNumber evidence="8">1.1.5.3</ecNumber>
    </submittedName>
</protein>
<feature type="domain" description="Alpha-glycerophosphate oxidase C-terminal" evidence="7">
    <location>
        <begin position="388"/>
        <end position="494"/>
    </location>
</feature>
<dbReference type="Proteomes" id="UP000595362">
    <property type="component" value="Chromosome"/>
</dbReference>
<dbReference type="InterPro" id="IPR031656">
    <property type="entry name" value="DAO_C"/>
</dbReference>
<dbReference type="Gene3D" id="3.50.50.60">
    <property type="entry name" value="FAD/NAD(P)-binding domain"/>
    <property type="match status" value="1"/>
</dbReference>
<evidence type="ECO:0000313" key="8">
    <source>
        <dbReference type="EMBL" id="QQG36993.1"/>
    </source>
</evidence>
<proteinExistence type="inferred from homology"/>
<evidence type="ECO:0000256" key="4">
    <source>
        <dbReference type="ARBA" id="ARBA00022827"/>
    </source>
</evidence>
<dbReference type="PANTHER" id="PTHR11985:SF15">
    <property type="entry name" value="GLYCEROL-3-PHOSPHATE DEHYDROGENASE, MITOCHONDRIAL"/>
    <property type="match status" value="1"/>
</dbReference>
<evidence type="ECO:0000256" key="1">
    <source>
        <dbReference type="ARBA" id="ARBA00001974"/>
    </source>
</evidence>
<dbReference type="InterPro" id="IPR000447">
    <property type="entry name" value="G3P_DH_FAD-dep"/>
</dbReference>
<dbReference type="PANTHER" id="PTHR11985">
    <property type="entry name" value="GLYCEROL-3-PHOSPHATE DEHYDROGENASE"/>
    <property type="match status" value="1"/>
</dbReference>
<dbReference type="InterPro" id="IPR038299">
    <property type="entry name" value="DAO_C_sf"/>
</dbReference>
<keyword evidence="3" id="KW-0285">Flavoprotein</keyword>
<dbReference type="InterPro" id="IPR036188">
    <property type="entry name" value="FAD/NAD-bd_sf"/>
</dbReference>
<name>A0A7T5UIS3_9BACT</name>
<dbReference type="Gene3D" id="1.10.8.870">
    <property type="entry name" value="Alpha-glycerophosphate oxidase, cap domain"/>
    <property type="match status" value="1"/>
</dbReference>
<comment type="cofactor">
    <cofactor evidence="1">
        <name>FAD</name>
        <dbReference type="ChEBI" id="CHEBI:57692"/>
    </cofactor>
</comment>
<feature type="domain" description="FAD dependent oxidoreductase" evidence="6">
    <location>
        <begin position="8"/>
        <end position="366"/>
    </location>
</feature>
<evidence type="ECO:0000259" key="7">
    <source>
        <dbReference type="Pfam" id="PF16901"/>
    </source>
</evidence>
<reference evidence="8 9" key="1">
    <citation type="submission" date="2020-07" db="EMBL/GenBank/DDBJ databases">
        <title>Huge and variable diversity of episymbiotic CPR bacteria and DPANN archaea in groundwater ecosystems.</title>
        <authorList>
            <person name="He C.Y."/>
            <person name="Keren R."/>
            <person name="Whittaker M."/>
            <person name="Farag I.F."/>
            <person name="Doudna J."/>
            <person name="Cate J.H.D."/>
            <person name="Banfield J.F."/>
        </authorList>
    </citation>
    <scope>NUCLEOTIDE SEQUENCE [LARGE SCALE GENOMIC DNA]</scope>
    <source>
        <strain evidence="8">NC_groundwater_70_Ag_B-0.1um_54_66</strain>
    </source>
</reference>
<organism evidence="8 9">
    <name type="scientific">Micavibrio aeruginosavorus</name>
    <dbReference type="NCBI Taxonomy" id="349221"/>
    <lineage>
        <taxon>Bacteria</taxon>
        <taxon>Pseudomonadati</taxon>
        <taxon>Bdellovibrionota</taxon>
        <taxon>Bdellovibrionia</taxon>
        <taxon>Bdellovibrionales</taxon>
        <taxon>Pseudobdellovibrionaceae</taxon>
        <taxon>Micavibrio</taxon>
    </lineage>
</organism>
<dbReference type="InterPro" id="IPR006076">
    <property type="entry name" value="FAD-dep_OxRdtase"/>
</dbReference>
<keyword evidence="5 8" id="KW-0560">Oxidoreductase</keyword>
<dbReference type="Gene3D" id="6.10.250.1890">
    <property type="match status" value="1"/>
</dbReference>
<evidence type="ECO:0000259" key="6">
    <source>
        <dbReference type="Pfam" id="PF01266"/>
    </source>
</evidence>
<dbReference type="Pfam" id="PF01266">
    <property type="entry name" value="DAO"/>
    <property type="match status" value="1"/>
</dbReference>
<dbReference type="Pfam" id="PF16901">
    <property type="entry name" value="DAO_C"/>
    <property type="match status" value="1"/>
</dbReference>
<evidence type="ECO:0000256" key="2">
    <source>
        <dbReference type="ARBA" id="ARBA00007330"/>
    </source>
</evidence>
<dbReference type="GO" id="GO:0046168">
    <property type="term" value="P:glycerol-3-phosphate catabolic process"/>
    <property type="evidence" value="ECO:0007669"/>
    <property type="project" value="TreeGrafter"/>
</dbReference>
<dbReference type="AlphaFoldDB" id="A0A7T5UIS3"/>
<dbReference type="GO" id="GO:0004368">
    <property type="term" value="F:glycerol-3-phosphate dehydrogenase (quinone) activity"/>
    <property type="evidence" value="ECO:0007669"/>
    <property type="project" value="UniProtKB-EC"/>
</dbReference>
<dbReference type="EC" id="1.1.5.3" evidence="8"/>
<dbReference type="SUPFAM" id="SSF51905">
    <property type="entry name" value="FAD/NAD(P)-binding domain"/>
    <property type="match status" value="1"/>
</dbReference>
<evidence type="ECO:0000256" key="5">
    <source>
        <dbReference type="ARBA" id="ARBA00023002"/>
    </source>
</evidence>
<dbReference type="PRINTS" id="PR01001">
    <property type="entry name" value="FADG3PDH"/>
</dbReference>
<comment type="similarity">
    <text evidence="2">Belongs to the FAD-dependent glycerol-3-phosphate dehydrogenase family.</text>
</comment>
<evidence type="ECO:0000256" key="3">
    <source>
        <dbReference type="ARBA" id="ARBA00022630"/>
    </source>
</evidence>
<dbReference type="Gene3D" id="3.30.9.10">
    <property type="entry name" value="D-Amino Acid Oxidase, subunit A, domain 2"/>
    <property type="match status" value="1"/>
</dbReference>
<gene>
    <name evidence="8" type="primary">glpD</name>
    <name evidence="8" type="ORF">HYS17_04285</name>
</gene>
<evidence type="ECO:0000313" key="9">
    <source>
        <dbReference type="Proteomes" id="UP000595362"/>
    </source>
</evidence>
<dbReference type="EMBL" id="CP066681">
    <property type="protein sequence ID" value="QQG36993.1"/>
    <property type="molecule type" value="Genomic_DNA"/>
</dbReference>
<dbReference type="NCBIfam" id="NF009906">
    <property type="entry name" value="PRK13369.1"/>
    <property type="match status" value="1"/>
</dbReference>
<dbReference type="NCBIfam" id="NF008899">
    <property type="entry name" value="PRK12266.1"/>
    <property type="match status" value="1"/>
</dbReference>
<accession>A0A7T5UIS3</accession>
<keyword evidence="4" id="KW-0274">FAD</keyword>
<sequence length="504" mass="57028">MNTTPDFDLCVIGAGINGAGIARDAAMRGLSVLLVEAQDIAGATSSASTKLIHGGLRYLETCQFRLVRESLREREILMRLAPHIIKPLDFVMPHTPDLRPTWMIRTGLFIYDRLGGKRSLPVSRAVDFRKDACGRPLKDIYKTGYHYSDCWVEDSRLVLLNVLSAAEHGARVMTRTACVGLEASTDKSRWHIKLRNISSGYEGSFTARSVINATGPWVRKFLDGCHLSTAQTPQVRLVKGSHIIVPRLYEGAHTFLLQQPDRRVVFVIPYEDSYTLIGTTDVEFNGDPAGIVIDQKETEYLVKAVNLYFKSQISTKHVYWTYSGVRPLVDDGDSNASNITRDYRLVPDQSHGPLLISVFGGKLTTYRKLSEHAVDQLFRLQKYKFRKCSTHAEPLPGGNIPRTMDRFLKQQGQQYPWLDEKLLSRYARTYGTRMDILLKGRGGMQDMGRLFGDGLYEAEIEYLTRHEWARGLDDILWRRTKLGLHVSDATYDNLNAYEPFKAAS</sequence>